<dbReference type="GO" id="GO:0000287">
    <property type="term" value="F:magnesium ion binding"/>
    <property type="evidence" value="ECO:0007669"/>
    <property type="project" value="UniProtKB-UniRule"/>
</dbReference>
<proteinExistence type="inferred from homology"/>
<evidence type="ECO:0000256" key="7">
    <source>
        <dbReference type="PIRSR" id="PIRSR600760-2"/>
    </source>
</evidence>
<feature type="binding site" evidence="7">
    <location>
        <position position="118"/>
    </location>
    <ligand>
        <name>Mg(2+)</name>
        <dbReference type="ChEBI" id="CHEBI:18420"/>
        <label>1</label>
        <note>catalytic</note>
    </ligand>
</feature>
<feature type="binding site" evidence="6">
    <location>
        <position position="116"/>
    </location>
    <ligand>
        <name>Mg(2+)</name>
        <dbReference type="ChEBI" id="CHEBI:18420"/>
        <label>2</label>
    </ligand>
</feature>
<evidence type="ECO:0000256" key="6">
    <source>
        <dbReference type="HAMAP-Rule" id="MF_02095"/>
    </source>
</evidence>
<evidence type="ECO:0000256" key="3">
    <source>
        <dbReference type="ARBA" id="ARBA00022519"/>
    </source>
</evidence>
<feature type="binding site" evidence="6">
    <location>
        <position position="96"/>
    </location>
    <ligand>
        <name>Mg(2+)</name>
        <dbReference type="ChEBI" id="CHEBI:18420"/>
        <label>1</label>
    </ligand>
</feature>
<name>C4WH10_9HYPH</name>
<dbReference type="SUPFAM" id="SSF56655">
    <property type="entry name" value="Carbohydrate phosphatase"/>
    <property type="match status" value="1"/>
</dbReference>
<organism evidence="8 9">
    <name type="scientific">Brucella intermedia LMG 3301</name>
    <dbReference type="NCBI Taxonomy" id="641118"/>
    <lineage>
        <taxon>Bacteria</taxon>
        <taxon>Pseudomonadati</taxon>
        <taxon>Pseudomonadota</taxon>
        <taxon>Alphaproteobacteria</taxon>
        <taxon>Hyphomicrobiales</taxon>
        <taxon>Brucellaceae</taxon>
        <taxon>Brucella/Ochrobactrum group</taxon>
        <taxon>Brucella</taxon>
    </lineage>
</organism>
<dbReference type="PANTHER" id="PTHR43028:SF5">
    <property type="entry name" value="3'(2'),5'-BISPHOSPHATE NUCLEOTIDASE 1"/>
    <property type="match status" value="1"/>
</dbReference>
<dbReference type="AlphaFoldDB" id="C4WH10"/>
<evidence type="ECO:0000256" key="1">
    <source>
        <dbReference type="ARBA" id="ARBA00005289"/>
    </source>
</evidence>
<keyword evidence="4 6" id="KW-0378">Hydrolase</keyword>
<feature type="binding site" evidence="7">
    <location>
        <position position="96"/>
    </location>
    <ligand>
        <name>Mg(2+)</name>
        <dbReference type="ChEBI" id="CHEBI:18420"/>
        <label>1</label>
        <note>catalytic</note>
    </ligand>
</feature>
<feature type="binding site" evidence="6">
    <location>
        <position position="96"/>
    </location>
    <ligand>
        <name>substrate</name>
    </ligand>
</feature>
<feature type="binding site" evidence="6">
    <location>
        <position position="245"/>
    </location>
    <ligand>
        <name>substrate</name>
    </ligand>
</feature>
<keyword evidence="2 6" id="KW-1003">Cell membrane</keyword>
<reference evidence="8 9" key="1">
    <citation type="submission" date="2009-05" db="EMBL/GenBank/DDBJ databases">
        <authorList>
            <person name="Setubal J.C."/>
            <person name="Boyle S."/>
            <person name="Crasta O.R."/>
            <person name="Gillespie J.J."/>
            <person name="Kenyon R.W."/>
            <person name="Lu J."/>
            <person name="Mane S."/>
            <person name="Nagrani S."/>
            <person name="Shallom J.M."/>
            <person name="Shallom S."/>
            <person name="Shukla M."/>
            <person name="Snyder E.E."/>
            <person name="Sobral B.W."/>
            <person name="Wattam A.R."/>
            <person name="Will R."/>
            <person name="Williams K."/>
            <person name="Yoo H."/>
            <person name="Munk C."/>
            <person name="Tapia R."/>
            <person name="Green L."/>
            <person name="Rogers Y."/>
            <person name="Detter J.C."/>
            <person name="Bruce D."/>
            <person name="Brettin T.S."/>
            <person name="Tsolis R."/>
        </authorList>
    </citation>
    <scope>NUCLEOTIDE SEQUENCE [LARGE SCALE GENOMIC DNA]</scope>
    <source>
        <strain evidence="8 9">LMG 3301</strain>
    </source>
</reference>
<comment type="caution">
    <text evidence="8">The sequence shown here is derived from an EMBL/GenBank/DDBJ whole genome shotgun (WGS) entry which is preliminary data.</text>
</comment>
<evidence type="ECO:0000313" key="8">
    <source>
        <dbReference type="EMBL" id="EEQ94874.1"/>
    </source>
</evidence>
<feature type="binding site" evidence="7">
    <location>
        <position position="245"/>
    </location>
    <ligand>
        <name>Mg(2+)</name>
        <dbReference type="ChEBI" id="CHEBI:18420"/>
        <label>1</label>
        <note>catalytic</note>
    </ligand>
</feature>
<dbReference type="CDD" id="cd01638">
    <property type="entry name" value="CysQ"/>
    <property type="match status" value="1"/>
</dbReference>
<dbReference type="GO" id="GO:0046854">
    <property type="term" value="P:phosphatidylinositol phosphate biosynthetic process"/>
    <property type="evidence" value="ECO:0007669"/>
    <property type="project" value="InterPro"/>
</dbReference>
<evidence type="ECO:0000313" key="9">
    <source>
        <dbReference type="Proteomes" id="UP000004386"/>
    </source>
</evidence>
<protein>
    <recommendedName>
        <fullName evidence="6">3'(2'),5'-bisphosphate nucleotidase CysQ</fullName>
        <ecNumber evidence="6">3.1.3.7</ecNumber>
    </recommendedName>
    <alternativeName>
        <fullName evidence="6">3'(2'),5-bisphosphonucleoside 3'(2')-phosphohydrolase</fullName>
    </alternativeName>
    <alternativeName>
        <fullName evidence="6">3'-phosphoadenosine 5'-phosphate phosphatase</fullName>
        <shortName evidence="6">PAP phosphatase</shortName>
    </alternativeName>
</protein>
<dbReference type="GO" id="GO:0000103">
    <property type="term" value="P:sulfate assimilation"/>
    <property type="evidence" value="ECO:0007669"/>
    <property type="project" value="TreeGrafter"/>
</dbReference>
<dbReference type="PANTHER" id="PTHR43028">
    <property type="entry name" value="3'(2'),5'-BISPHOSPHATE NUCLEOTIDASE 1"/>
    <property type="match status" value="1"/>
</dbReference>
<comment type="cofactor">
    <cofactor evidence="6 7">
        <name>Mg(2+)</name>
        <dbReference type="ChEBI" id="CHEBI:18420"/>
    </cofactor>
</comment>
<dbReference type="PRINTS" id="PR00377">
    <property type="entry name" value="IMPHPHTASES"/>
</dbReference>
<dbReference type="GO" id="GO:0005886">
    <property type="term" value="C:plasma membrane"/>
    <property type="evidence" value="ECO:0007669"/>
    <property type="project" value="UniProtKB-SubCell"/>
</dbReference>
<feature type="binding site" evidence="7">
    <location>
        <position position="119"/>
    </location>
    <ligand>
        <name>Mg(2+)</name>
        <dbReference type="ChEBI" id="CHEBI:18420"/>
        <label>1</label>
        <note>catalytic</note>
    </ligand>
</feature>
<keyword evidence="3 6" id="KW-0997">Cell inner membrane</keyword>
<dbReference type="HAMAP" id="MF_02095">
    <property type="entry name" value="CysQ"/>
    <property type="match status" value="1"/>
</dbReference>
<comment type="function">
    <text evidence="6">Converts adenosine-3',5'-bisphosphate (PAP) to AMP.</text>
</comment>
<feature type="binding site" evidence="7">
    <location>
        <position position="116"/>
    </location>
    <ligand>
        <name>Mg(2+)</name>
        <dbReference type="ChEBI" id="CHEBI:18420"/>
        <label>1</label>
        <note>catalytic</note>
    </ligand>
</feature>
<accession>C4WH10</accession>
<dbReference type="Gene3D" id="3.40.190.80">
    <property type="match status" value="1"/>
</dbReference>
<dbReference type="Gene3D" id="3.30.540.10">
    <property type="entry name" value="Fructose-1,6-Bisphosphatase, subunit A, domain 1"/>
    <property type="match status" value="1"/>
</dbReference>
<dbReference type="InterPro" id="IPR050725">
    <property type="entry name" value="CysQ/Inositol_MonoPase"/>
</dbReference>
<dbReference type="Proteomes" id="UP000004386">
    <property type="component" value="Unassembled WGS sequence"/>
</dbReference>
<dbReference type="Pfam" id="PF00459">
    <property type="entry name" value="Inositol_P"/>
    <property type="match status" value="1"/>
</dbReference>
<dbReference type="HOGENOM" id="CLU_044118_3_0_5"/>
<feature type="binding site" evidence="6">
    <location>
        <position position="119"/>
    </location>
    <ligand>
        <name>Mg(2+)</name>
        <dbReference type="ChEBI" id="CHEBI:18420"/>
        <label>2</label>
    </ligand>
</feature>
<feature type="binding site" evidence="6">
    <location>
        <position position="118"/>
    </location>
    <ligand>
        <name>Mg(2+)</name>
        <dbReference type="ChEBI" id="CHEBI:18420"/>
        <label>1</label>
    </ligand>
</feature>
<keyword evidence="6 7" id="KW-0460">Magnesium</keyword>
<dbReference type="EC" id="3.1.3.7" evidence="6"/>
<dbReference type="NCBIfam" id="TIGR01331">
    <property type="entry name" value="bisphos_cysQ"/>
    <property type="match status" value="1"/>
</dbReference>
<sequence>MPNVVSSAVMAAIPGQSEQMKISASPKADPSGEAMLAVLLEAALEAGRTIMKHYANGCAVHSKKDSSPVTEADRDAEAIILSALASVAPDIPVVAEEEVAAGRLPAQLGRRFLLVDPLDGTREFLLRNGDFTVNIGLIEDGAPVMGIVYAPVRNRLFVGTGSGAEEITTTKDHALGTRRGIGVRVHGAEQVAVCSRSHKNPETEKFLNDNRITNCVSIGSSLKFCLVASGEADIYPRFGPTMEWDTAAGDAVLRAAGGLTTTFEGIPLSYGQRASEGVAGFANPNFVAFGGGTLPVFETV</sequence>
<comment type="subcellular location">
    <subcellularLocation>
        <location evidence="6">Cell inner membrane</location>
        <topology evidence="6">Peripheral membrane protein</topology>
        <orientation evidence="6">Cytoplasmic side</orientation>
    </subcellularLocation>
</comment>
<evidence type="ECO:0000256" key="2">
    <source>
        <dbReference type="ARBA" id="ARBA00022475"/>
    </source>
</evidence>
<dbReference type="InterPro" id="IPR020550">
    <property type="entry name" value="Inositol_monophosphatase_CS"/>
</dbReference>
<dbReference type="PROSITE" id="PS00630">
    <property type="entry name" value="IMP_2"/>
    <property type="match status" value="1"/>
</dbReference>
<dbReference type="InterPro" id="IPR000760">
    <property type="entry name" value="Inositol_monophosphatase-like"/>
</dbReference>
<gene>
    <name evidence="6 8" type="primary">cysQ</name>
    <name evidence="8" type="ORF">OINT_1000207</name>
</gene>
<comment type="similarity">
    <text evidence="1 6">Belongs to the inositol monophosphatase superfamily. CysQ family.</text>
</comment>
<feature type="binding site" evidence="6">
    <location>
        <begin position="118"/>
        <end position="121"/>
    </location>
    <ligand>
        <name>substrate</name>
    </ligand>
</feature>
<dbReference type="GO" id="GO:0008441">
    <property type="term" value="F:3'(2'),5'-bisphosphate nucleotidase activity"/>
    <property type="evidence" value="ECO:0007669"/>
    <property type="project" value="UniProtKB-UniRule"/>
</dbReference>
<dbReference type="EMBL" id="ACQA01000001">
    <property type="protein sequence ID" value="EEQ94874.1"/>
    <property type="molecule type" value="Genomic_DNA"/>
</dbReference>
<evidence type="ECO:0000256" key="4">
    <source>
        <dbReference type="ARBA" id="ARBA00022801"/>
    </source>
</evidence>
<feature type="binding site" evidence="6">
    <location>
        <position position="245"/>
    </location>
    <ligand>
        <name>Mg(2+)</name>
        <dbReference type="ChEBI" id="CHEBI:18420"/>
        <label>2</label>
    </ligand>
</feature>
<dbReference type="InterPro" id="IPR006240">
    <property type="entry name" value="CysQ"/>
</dbReference>
<evidence type="ECO:0000256" key="5">
    <source>
        <dbReference type="ARBA" id="ARBA00023136"/>
    </source>
</evidence>
<dbReference type="GO" id="GO:0050427">
    <property type="term" value="P:3'-phosphoadenosine 5'-phosphosulfate metabolic process"/>
    <property type="evidence" value="ECO:0007669"/>
    <property type="project" value="TreeGrafter"/>
</dbReference>
<keyword evidence="5 6" id="KW-0472">Membrane</keyword>
<feature type="binding site" evidence="6">
    <location>
        <position position="116"/>
    </location>
    <ligand>
        <name>Mg(2+)</name>
        <dbReference type="ChEBI" id="CHEBI:18420"/>
        <label>1</label>
    </ligand>
</feature>
<comment type="catalytic activity">
    <reaction evidence="6">
        <text>adenosine 3',5'-bisphosphate + H2O = AMP + phosphate</text>
        <dbReference type="Rhea" id="RHEA:10040"/>
        <dbReference type="ChEBI" id="CHEBI:15377"/>
        <dbReference type="ChEBI" id="CHEBI:43474"/>
        <dbReference type="ChEBI" id="CHEBI:58343"/>
        <dbReference type="ChEBI" id="CHEBI:456215"/>
        <dbReference type="EC" id="3.1.3.7"/>
    </reaction>
</comment>
<keyword evidence="6 7" id="KW-0479">Metal-binding</keyword>